<dbReference type="VEuPathDB" id="FungiDB:YALI1_F21676g"/>
<dbReference type="GeneID" id="94583995"/>
<name>A0A1D8NNP9_YARLL</name>
<dbReference type="EMBL" id="CP017558">
    <property type="protein sequence ID" value="AOW07261.1"/>
    <property type="molecule type" value="Genomic_DNA"/>
</dbReference>
<reference evidence="1 2" key="1">
    <citation type="journal article" date="2016" name="PLoS ONE">
        <title>Sequence Assembly of Yarrowia lipolytica Strain W29/CLIB89 Shows Transposable Element Diversity.</title>
        <authorList>
            <person name="Magnan C."/>
            <person name="Yu J."/>
            <person name="Chang I."/>
            <person name="Jahn E."/>
            <person name="Kanomata Y."/>
            <person name="Wu J."/>
            <person name="Zeller M."/>
            <person name="Oakes M."/>
            <person name="Baldi P."/>
            <person name="Sandmeyer S."/>
        </authorList>
    </citation>
    <scope>NUCLEOTIDE SEQUENCE [LARGE SCALE GENOMIC DNA]</scope>
    <source>
        <strain evidence="2">CLIB89(W29)</strain>
    </source>
</reference>
<organism evidence="1 2">
    <name type="scientific">Yarrowia lipolytica</name>
    <name type="common">Candida lipolytica</name>
    <dbReference type="NCBI Taxonomy" id="4952"/>
    <lineage>
        <taxon>Eukaryota</taxon>
        <taxon>Fungi</taxon>
        <taxon>Dikarya</taxon>
        <taxon>Ascomycota</taxon>
        <taxon>Saccharomycotina</taxon>
        <taxon>Dipodascomycetes</taxon>
        <taxon>Dipodascales</taxon>
        <taxon>Dipodascales incertae sedis</taxon>
        <taxon>Yarrowia</taxon>
    </lineage>
</organism>
<gene>
    <name evidence="1" type="ORF">YALI1_F21676g</name>
</gene>
<dbReference type="RefSeq" id="XP_068139516.1">
    <property type="nucleotide sequence ID" value="XM_068283415.1"/>
</dbReference>
<sequence length="69" mass="7609">MTNNDRESETLPSFRVVCTVKYPTSYILDRRIFSTWVVQSSKGTVPTWIIKALMSQSSGPSIVVATGLG</sequence>
<dbReference type="Proteomes" id="UP000182444">
    <property type="component" value="Chromosome 1F"/>
</dbReference>
<protein>
    <submittedName>
        <fullName evidence="1">Uncharacterized protein</fullName>
    </submittedName>
</protein>
<evidence type="ECO:0000313" key="2">
    <source>
        <dbReference type="Proteomes" id="UP000182444"/>
    </source>
</evidence>
<proteinExistence type="predicted"/>
<evidence type="ECO:0000313" key="1">
    <source>
        <dbReference type="EMBL" id="AOW07261.1"/>
    </source>
</evidence>
<accession>A0A1D8NNP9</accession>
<dbReference type="AlphaFoldDB" id="A0A1D8NNP9"/>